<dbReference type="EMBL" id="FOFU01000002">
    <property type="protein sequence ID" value="SEQ13207.1"/>
    <property type="molecule type" value="Genomic_DNA"/>
</dbReference>
<evidence type="ECO:0000256" key="1">
    <source>
        <dbReference type="ARBA" id="ARBA00005250"/>
    </source>
</evidence>
<reference evidence="3 4" key="1">
    <citation type="submission" date="2016-10" db="EMBL/GenBank/DDBJ databases">
        <authorList>
            <person name="de Groot N.N."/>
        </authorList>
    </citation>
    <scope>NUCLEOTIDE SEQUENCE [LARGE SCALE GENOMIC DNA]</scope>
    <source>
        <strain evidence="3 4">B25</strain>
    </source>
</reference>
<dbReference type="OrthoDB" id="420651at2"/>
<dbReference type="GO" id="GO:0017001">
    <property type="term" value="P:antibiotic catabolic process"/>
    <property type="evidence" value="ECO:0007669"/>
    <property type="project" value="UniProtKB-ARBA"/>
</dbReference>
<evidence type="ECO:0000313" key="4">
    <source>
        <dbReference type="Proteomes" id="UP000182360"/>
    </source>
</evidence>
<proteinExistence type="inferred from homology"/>
<dbReference type="Proteomes" id="UP000182360">
    <property type="component" value="Unassembled WGS sequence"/>
</dbReference>
<dbReference type="RefSeq" id="WP_074641879.1">
    <property type="nucleotide sequence ID" value="NZ_FOFU01000002.1"/>
</dbReference>
<dbReference type="PANTHER" id="PTHR42951">
    <property type="entry name" value="METALLO-BETA-LACTAMASE DOMAIN-CONTAINING"/>
    <property type="match status" value="1"/>
</dbReference>
<comment type="similarity">
    <text evidence="1">Belongs to the metallo-beta-lactamase superfamily. Class-B beta-lactamase family.</text>
</comment>
<protein>
    <submittedName>
        <fullName evidence="3">Glyoxylase, beta-lactamase superfamily II</fullName>
    </submittedName>
</protein>
<name>A0A1H9DIS1_9SPIR</name>
<dbReference type="PANTHER" id="PTHR42951:SF4">
    <property type="entry name" value="ACYL-COENZYME A THIOESTERASE MBLAC2"/>
    <property type="match status" value="1"/>
</dbReference>
<dbReference type="STRING" id="163.SAMN04487775_10139"/>
<evidence type="ECO:0000259" key="2">
    <source>
        <dbReference type="SMART" id="SM00849"/>
    </source>
</evidence>
<organism evidence="3 4">
    <name type="scientific">Treponema bryantii</name>
    <dbReference type="NCBI Taxonomy" id="163"/>
    <lineage>
        <taxon>Bacteria</taxon>
        <taxon>Pseudomonadati</taxon>
        <taxon>Spirochaetota</taxon>
        <taxon>Spirochaetia</taxon>
        <taxon>Spirochaetales</taxon>
        <taxon>Treponemataceae</taxon>
        <taxon>Treponema</taxon>
    </lineage>
</organism>
<gene>
    <name evidence="3" type="ORF">SAMN04487977_102587</name>
</gene>
<dbReference type="SMART" id="SM00849">
    <property type="entry name" value="Lactamase_B"/>
    <property type="match status" value="1"/>
</dbReference>
<feature type="domain" description="Metallo-beta-lactamase" evidence="2">
    <location>
        <begin position="21"/>
        <end position="210"/>
    </location>
</feature>
<dbReference type="Pfam" id="PF00753">
    <property type="entry name" value="Lactamase_B"/>
    <property type="match status" value="1"/>
</dbReference>
<sequence length="226" mass="25528">MELKKISEHIWIMPYESERDRPNLGYVKGDNWSLAIDAGHSDNHVKEFYSLLESAGLPLPSLTVLTHWHWDHTFGMHAVNGLCIANEKTNGHLLEWKNKIETNGPAEFLAIHESIRKEYAGGKEVIVVPADILFSGEMTLDLGGCKVRIVETEAPHTEDSTLVYIEEDKVLFLGDSTCDDFMTGIKDKELCQKLEAKIKSLNPETCMEGHWVPVETSDTLDDLMKF</sequence>
<dbReference type="AlphaFoldDB" id="A0A1H9DIS1"/>
<dbReference type="SUPFAM" id="SSF56281">
    <property type="entry name" value="Metallo-hydrolase/oxidoreductase"/>
    <property type="match status" value="1"/>
</dbReference>
<accession>A0A1H9DIS1</accession>
<evidence type="ECO:0000313" key="3">
    <source>
        <dbReference type="EMBL" id="SEQ13207.1"/>
    </source>
</evidence>
<dbReference type="InterPro" id="IPR036866">
    <property type="entry name" value="RibonucZ/Hydroxyglut_hydro"/>
</dbReference>
<dbReference type="Gene3D" id="3.60.15.10">
    <property type="entry name" value="Ribonuclease Z/Hydroxyacylglutathione hydrolase-like"/>
    <property type="match status" value="1"/>
</dbReference>
<dbReference type="InterPro" id="IPR001279">
    <property type="entry name" value="Metallo-B-lactamas"/>
</dbReference>
<keyword evidence="4" id="KW-1185">Reference proteome</keyword>
<dbReference type="InterPro" id="IPR050855">
    <property type="entry name" value="NDM-1-like"/>
</dbReference>